<keyword evidence="2" id="KW-1185">Reference proteome</keyword>
<proteinExistence type="predicted"/>
<dbReference type="STRING" id="1249627.D779_3914"/>
<gene>
    <name evidence="1" type="ORF">D779_3914</name>
</gene>
<dbReference type="EMBL" id="AONC01000077">
    <property type="protein sequence ID" value="EXJ13236.1"/>
    <property type="molecule type" value="Genomic_DNA"/>
</dbReference>
<organism evidence="1 2">
    <name type="scientific">Imhoffiella purpurea</name>
    <dbReference type="NCBI Taxonomy" id="1249627"/>
    <lineage>
        <taxon>Bacteria</taxon>
        <taxon>Pseudomonadati</taxon>
        <taxon>Pseudomonadota</taxon>
        <taxon>Gammaproteobacteria</taxon>
        <taxon>Chromatiales</taxon>
        <taxon>Chromatiaceae</taxon>
        <taxon>Imhoffiella</taxon>
    </lineage>
</organism>
<dbReference type="RefSeq" id="WP_043757638.1">
    <property type="nucleotide sequence ID" value="NZ_AONC01000077.1"/>
</dbReference>
<reference evidence="1 2" key="1">
    <citation type="submission" date="2012-11" db="EMBL/GenBank/DDBJ databases">
        <title>Genome assembly of Thiorhodococcus sp. AK35.</title>
        <authorList>
            <person name="Nupur N."/>
            <person name="Khatri I."/>
            <person name="Subramanian S."/>
            <person name="Pinnaka A."/>
        </authorList>
    </citation>
    <scope>NUCLEOTIDE SEQUENCE [LARGE SCALE GENOMIC DNA]</scope>
    <source>
        <strain evidence="1 2">AK35</strain>
    </source>
</reference>
<evidence type="ECO:0000313" key="2">
    <source>
        <dbReference type="Proteomes" id="UP000019460"/>
    </source>
</evidence>
<protein>
    <submittedName>
        <fullName evidence="1">Uncharacterized protein</fullName>
    </submittedName>
</protein>
<evidence type="ECO:0000313" key="1">
    <source>
        <dbReference type="EMBL" id="EXJ13236.1"/>
    </source>
</evidence>
<dbReference type="AlphaFoldDB" id="W9V8N0"/>
<dbReference type="Proteomes" id="UP000019460">
    <property type="component" value="Unassembled WGS sequence"/>
</dbReference>
<name>W9V8N0_9GAMM</name>
<dbReference type="OrthoDB" id="9986992at2"/>
<comment type="caution">
    <text evidence="1">The sequence shown here is derived from an EMBL/GenBank/DDBJ whole genome shotgun (WGS) entry which is preliminary data.</text>
</comment>
<sequence length="142" mass="15726">MDAADLADLAERFANRPPETPEGALSTGIRRWLAGEVDSLDAALELGGAQGQERALTRWRRLQRNASLREALECCEGASPWRRCLALESEIARFESVIWPRWQALSDPPSGSSALRVALFRAKQFGSLPSSARQISNILRNH</sequence>
<accession>W9V8N0</accession>